<dbReference type="AlphaFoldDB" id="A0A3S2UEH9"/>
<dbReference type="OrthoDB" id="5401862at2"/>
<evidence type="ECO:0000256" key="3">
    <source>
        <dbReference type="PIRSR" id="PIRSR617939-2"/>
    </source>
</evidence>
<sequence length="262" mass="28661">MAFWYFGYGSNMNLTALRAKGVQALASCRAELPGWRLRFNVEHFFRHEGGVGNVEPSAHPGDRVCGVLHRCEDEALGPLDATEACGHGYHRVEVTVHTDQGQQSALTYVGDASFLNEACLPTQRYLNIVLRGAEGAGLDPAYVAALRAHPVMPAQPVAPFAPPAGDWPALGADALAGPGPLTALAGHVFDMGTARPRHEYLKGFFGGKDMTFFHLQRMDSSDGREDPAAVAALRFTPAQQRYLDQYLWAYLDEYRYVGRLAR</sequence>
<protein>
    <submittedName>
        <fullName evidence="4">Gamma-glutamylcyclotransferase</fullName>
    </submittedName>
</protein>
<dbReference type="Pfam" id="PF13772">
    <property type="entry name" value="AIG2_2"/>
    <property type="match status" value="1"/>
</dbReference>
<dbReference type="Gene3D" id="3.10.490.10">
    <property type="entry name" value="Gamma-glutamyl cyclotransferase-like"/>
    <property type="match status" value="1"/>
</dbReference>
<feature type="binding site" evidence="3">
    <location>
        <position position="125"/>
    </location>
    <ligand>
        <name>substrate</name>
    </ligand>
</feature>
<accession>A0A3S2UEH9</accession>
<dbReference type="RefSeq" id="WP_127683609.1">
    <property type="nucleotide sequence ID" value="NZ_SACM01000004.1"/>
</dbReference>
<dbReference type="GO" id="GO:0003839">
    <property type="term" value="F:gamma-glutamylcyclotransferase activity"/>
    <property type="evidence" value="ECO:0007669"/>
    <property type="project" value="InterPro"/>
</dbReference>
<keyword evidence="5" id="KW-1185">Reference proteome</keyword>
<dbReference type="CDD" id="cd06661">
    <property type="entry name" value="GGCT_like"/>
    <property type="match status" value="1"/>
</dbReference>
<evidence type="ECO:0000313" key="5">
    <source>
        <dbReference type="Proteomes" id="UP000288587"/>
    </source>
</evidence>
<dbReference type="PANTHER" id="PTHR12935">
    <property type="entry name" value="GAMMA-GLUTAMYLCYCLOTRANSFERASE"/>
    <property type="match status" value="1"/>
</dbReference>
<keyword evidence="1" id="KW-0456">Lyase</keyword>
<feature type="active site" description="Proton acceptor" evidence="2">
    <location>
        <position position="83"/>
    </location>
</feature>
<dbReference type="InterPro" id="IPR017939">
    <property type="entry name" value="G-Glutamylcylcotransferase"/>
</dbReference>
<feature type="binding site" evidence="3">
    <location>
        <begin position="5"/>
        <end position="10"/>
    </location>
    <ligand>
        <name>substrate</name>
    </ligand>
</feature>
<evidence type="ECO:0000256" key="1">
    <source>
        <dbReference type="ARBA" id="ARBA00023239"/>
    </source>
</evidence>
<evidence type="ECO:0000313" key="4">
    <source>
        <dbReference type="EMBL" id="RVT83645.1"/>
    </source>
</evidence>
<evidence type="ECO:0000256" key="2">
    <source>
        <dbReference type="PIRSR" id="PIRSR617939-1"/>
    </source>
</evidence>
<proteinExistence type="predicted"/>
<organism evidence="4 5">
    <name type="scientific">Inhella crocodyli</name>
    <dbReference type="NCBI Taxonomy" id="2499851"/>
    <lineage>
        <taxon>Bacteria</taxon>
        <taxon>Pseudomonadati</taxon>
        <taxon>Pseudomonadota</taxon>
        <taxon>Betaproteobacteria</taxon>
        <taxon>Burkholderiales</taxon>
        <taxon>Sphaerotilaceae</taxon>
        <taxon>Inhella</taxon>
    </lineage>
</organism>
<dbReference type="InterPro" id="IPR036568">
    <property type="entry name" value="GGCT-like_sf"/>
</dbReference>
<dbReference type="InterPro" id="IPR013024">
    <property type="entry name" value="GGCT-like"/>
</dbReference>
<reference evidence="4 5" key="1">
    <citation type="submission" date="2019-01" db="EMBL/GenBank/DDBJ databases">
        <authorList>
            <person name="Chen W.-M."/>
        </authorList>
    </citation>
    <scope>NUCLEOTIDE SEQUENCE [LARGE SCALE GENOMIC DNA]</scope>
    <source>
        <strain evidence="4 5">CCP-18</strain>
    </source>
</reference>
<keyword evidence="4" id="KW-0808">Transferase</keyword>
<dbReference type="PANTHER" id="PTHR12935:SF0">
    <property type="entry name" value="GAMMA-GLUTAMYLCYCLOTRANSFERASE"/>
    <property type="match status" value="1"/>
</dbReference>
<name>A0A3S2UEH9_9BURK</name>
<gene>
    <name evidence="4" type="ORF">EOD73_13780</name>
</gene>
<dbReference type="SUPFAM" id="SSF110857">
    <property type="entry name" value="Gamma-glutamyl cyclotransferase-like"/>
    <property type="match status" value="1"/>
</dbReference>
<dbReference type="EMBL" id="SACM01000004">
    <property type="protein sequence ID" value="RVT83645.1"/>
    <property type="molecule type" value="Genomic_DNA"/>
</dbReference>
<dbReference type="GO" id="GO:0016740">
    <property type="term" value="F:transferase activity"/>
    <property type="evidence" value="ECO:0007669"/>
    <property type="project" value="UniProtKB-KW"/>
</dbReference>
<comment type="caution">
    <text evidence="4">The sequence shown here is derived from an EMBL/GenBank/DDBJ whole genome shotgun (WGS) entry which is preliminary data.</text>
</comment>
<dbReference type="Proteomes" id="UP000288587">
    <property type="component" value="Unassembled WGS sequence"/>
</dbReference>